<accession>A0A1Y1Q7X9</accession>
<name>A0A1Y1Q7X9_9GAMM</name>
<gene>
    <name evidence="1" type="ORF">BWK73_51995</name>
</gene>
<protein>
    <submittedName>
        <fullName evidence="1">Uncharacterized protein</fullName>
    </submittedName>
</protein>
<sequence>MLILIFRRQLWKKFGLHFLMGGESLMWQQYGVISLLYLKHKFQIHIHKLWQKEQIFTESKEHY</sequence>
<comment type="caution">
    <text evidence="1">The sequence shown here is derived from an EMBL/GenBank/DDBJ whole genome shotgun (WGS) entry which is preliminary data.</text>
</comment>
<organism evidence="1 2">
    <name type="scientific">Thiothrix lacustris</name>
    <dbReference type="NCBI Taxonomy" id="525917"/>
    <lineage>
        <taxon>Bacteria</taxon>
        <taxon>Pseudomonadati</taxon>
        <taxon>Pseudomonadota</taxon>
        <taxon>Gammaproteobacteria</taxon>
        <taxon>Thiotrichales</taxon>
        <taxon>Thiotrichaceae</taxon>
        <taxon>Thiothrix</taxon>
    </lineage>
</organism>
<dbReference type="AlphaFoldDB" id="A0A1Y1Q7X9"/>
<reference evidence="1 2" key="1">
    <citation type="submission" date="2017-01" db="EMBL/GenBank/DDBJ databases">
        <title>Novel large sulfur bacteria in the metagenomes of groundwater-fed chemosynthetic microbial mats in the Lake Huron basin.</title>
        <authorList>
            <person name="Sharrar A.M."/>
            <person name="Flood B.E."/>
            <person name="Bailey J.V."/>
            <person name="Jones D.S."/>
            <person name="Biddanda B."/>
            <person name="Ruberg S.A."/>
            <person name="Marcus D.N."/>
            <person name="Dick G.J."/>
        </authorList>
    </citation>
    <scope>NUCLEOTIDE SEQUENCE [LARGE SCALE GENOMIC DNA]</scope>
    <source>
        <strain evidence="1">A8</strain>
    </source>
</reference>
<evidence type="ECO:0000313" key="2">
    <source>
        <dbReference type="Proteomes" id="UP000192491"/>
    </source>
</evidence>
<dbReference type="Proteomes" id="UP000192491">
    <property type="component" value="Unassembled WGS sequence"/>
</dbReference>
<proteinExistence type="predicted"/>
<evidence type="ECO:0000313" key="1">
    <source>
        <dbReference type="EMBL" id="OQW98682.1"/>
    </source>
</evidence>
<dbReference type="EMBL" id="MTEJ01000740">
    <property type="protein sequence ID" value="OQW98682.1"/>
    <property type="molecule type" value="Genomic_DNA"/>
</dbReference>